<dbReference type="GeneID" id="30159198"/>
<evidence type="ECO:0000313" key="3">
    <source>
        <dbReference type="Proteomes" id="UP000094065"/>
    </source>
</evidence>
<gene>
    <name evidence="2" type="ORF">L202_07889</name>
</gene>
<evidence type="ECO:0008006" key="4">
    <source>
        <dbReference type="Google" id="ProtNLM"/>
    </source>
</evidence>
<reference evidence="2 3" key="1">
    <citation type="submission" date="2016-06" db="EMBL/GenBank/DDBJ databases">
        <title>Evolution of pathogenesis and genome organization in the Tremellales.</title>
        <authorList>
            <person name="Cuomo C."/>
            <person name="Litvintseva A."/>
            <person name="Heitman J."/>
            <person name="Chen Y."/>
            <person name="Sun S."/>
            <person name="Springer D."/>
            <person name="Dromer F."/>
            <person name="Young S."/>
            <person name="Zeng Q."/>
            <person name="Chapman S."/>
            <person name="Gujja S."/>
            <person name="Saif S."/>
            <person name="Birren B."/>
        </authorList>
    </citation>
    <scope>NUCLEOTIDE SEQUENCE [LARGE SCALE GENOMIC DNA]</scope>
    <source>
        <strain evidence="2 3">CBS 6039</strain>
    </source>
</reference>
<feature type="chain" id="PRO_5009129023" description="Glycosyl transferase family 1 domain-containing protein" evidence="1">
    <location>
        <begin position="29"/>
        <end position="432"/>
    </location>
</feature>
<dbReference type="Proteomes" id="UP000094065">
    <property type="component" value="Unassembled WGS sequence"/>
</dbReference>
<evidence type="ECO:0000313" key="2">
    <source>
        <dbReference type="EMBL" id="ODN73347.1"/>
    </source>
</evidence>
<sequence>MYRKLKIAGLILAIFLFVSYHRLHCSISEPSEQPQRRDVKLDFKTEEVWVFEESVHDEVNGAIAVGLQAAKVMPTFACHFRHEFSTILSSIVKEEPTVVIPNGPDFHKALAEDSIDNVILTTCFSSLQRHKAAIYASTAHVVCLIHHSSPHVYHELKPLMEPLAEQGRLSIVVLGEHVRERIQADLNIWTENMESTVWESVPVEVMLPIFDYPSSSDRPEPAIFPSRAIVQGNIEPGRRNYEKLLSDLRKSLLKSPAMWGWYGLEGSPLRPLLDSSPFTLHLVGQINQQHPVVIPVELRDVVQIHYDLPYPEFYQLISEADVMVPAFRDRGPYEDTTSSSIAAAVVTRIPVLASARHLLAYTYLKGPSIIRRLISTSEVSALEAIRAQGQPRRRESKEEWKEFQDEIIQDNAEMWGRILKHRSYGGVNGGQK</sequence>
<dbReference type="EMBL" id="AWGJ01000013">
    <property type="protein sequence ID" value="ODN73347.1"/>
    <property type="molecule type" value="Genomic_DNA"/>
</dbReference>
<dbReference type="OrthoDB" id="549336at2759"/>
<feature type="signal peptide" evidence="1">
    <location>
        <begin position="1"/>
        <end position="28"/>
    </location>
</feature>
<comment type="caution">
    <text evidence="2">The sequence shown here is derived from an EMBL/GenBank/DDBJ whole genome shotgun (WGS) entry which is preliminary data.</text>
</comment>
<keyword evidence="3" id="KW-1185">Reference proteome</keyword>
<protein>
    <recommendedName>
        <fullName evidence="4">Glycosyl transferase family 1 domain-containing protein</fullName>
    </recommendedName>
</protein>
<organism evidence="2 3">
    <name type="scientific">Cryptococcus amylolentus CBS 6039</name>
    <dbReference type="NCBI Taxonomy" id="1295533"/>
    <lineage>
        <taxon>Eukaryota</taxon>
        <taxon>Fungi</taxon>
        <taxon>Dikarya</taxon>
        <taxon>Basidiomycota</taxon>
        <taxon>Agaricomycotina</taxon>
        <taxon>Tremellomycetes</taxon>
        <taxon>Tremellales</taxon>
        <taxon>Cryptococcaceae</taxon>
        <taxon>Cryptococcus</taxon>
    </lineage>
</organism>
<proteinExistence type="predicted"/>
<keyword evidence="1" id="KW-0732">Signal</keyword>
<dbReference type="RefSeq" id="XP_018989259.1">
    <property type="nucleotide sequence ID" value="XM_019142688.1"/>
</dbReference>
<accession>A0A1E3HAH3</accession>
<name>A0A1E3HAH3_9TREE</name>
<dbReference type="AlphaFoldDB" id="A0A1E3HAH3"/>
<evidence type="ECO:0000256" key="1">
    <source>
        <dbReference type="SAM" id="SignalP"/>
    </source>
</evidence>